<dbReference type="EMBL" id="JAWDGP010005911">
    <property type="protein sequence ID" value="KAK3750061.1"/>
    <property type="molecule type" value="Genomic_DNA"/>
</dbReference>
<keyword evidence="2" id="KW-1185">Reference proteome</keyword>
<comment type="caution">
    <text evidence="1">The sequence shown here is derived from an EMBL/GenBank/DDBJ whole genome shotgun (WGS) entry which is preliminary data.</text>
</comment>
<evidence type="ECO:0000313" key="1">
    <source>
        <dbReference type="EMBL" id="KAK3750061.1"/>
    </source>
</evidence>
<dbReference type="Proteomes" id="UP001283361">
    <property type="component" value="Unassembled WGS sequence"/>
</dbReference>
<proteinExistence type="predicted"/>
<accession>A0AAE1D1I8</accession>
<evidence type="ECO:0000313" key="2">
    <source>
        <dbReference type="Proteomes" id="UP001283361"/>
    </source>
</evidence>
<gene>
    <name evidence="1" type="ORF">RRG08_027384</name>
</gene>
<name>A0AAE1D1I8_9GAST</name>
<sequence length="92" mass="10659">MVRKDTRLGGLIFSSASDTDRLTFWDKFRNNRQETNNRGYKLLSQNFSHIVCRLYPLGETEQSGRQLILLSSSQDRGVVKSFDPSMKMEEPE</sequence>
<protein>
    <submittedName>
        <fullName evidence="1">Uncharacterized protein</fullName>
    </submittedName>
</protein>
<reference evidence="1" key="1">
    <citation type="journal article" date="2023" name="G3 (Bethesda)">
        <title>A reference genome for the long-term kleptoplast-retaining sea slug Elysia crispata morphotype clarki.</title>
        <authorList>
            <person name="Eastman K.E."/>
            <person name="Pendleton A.L."/>
            <person name="Shaikh M.A."/>
            <person name="Suttiyut T."/>
            <person name="Ogas R."/>
            <person name="Tomko P."/>
            <person name="Gavelis G."/>
            <person name="Widhalm J.R."/>
            <person name="Wisecaver J.H."/>
        </authorList>
    </citation>
    <scope>NUCLEOTIDE SEQUENCE</scope>
    <source>
        <strain evidence="1">ECLA1</strain>
    </source>
</reference>
<dbReference type="AlphaFoldDB" id="A0AAE1D1I8"/>
<organism evidence="1 2">
    <name type="scientific">Elysia crispata</name>
    <name type="common">lettuce slug</name>
    <dbReference type="NCBI Taxonomy" id="231223"/>
    <lineage>
        <taxon>Eukaryota</taxon>
        <taxon>Metazoa</taxon>
        <taxon>Spiralia</taxon>
        <taxon>Lophotrochozoa</taxon>
        <taxon>Mollusca</taxon>
        <taxon>Gastropoda</taxon>
        <taxon>Heterobranchia</taxon>
        <taxon>Euthyneura</taxon>
        <taxon>Panpulmonata</taxon>
        <taxon>Sacoglossa</taxon>
        <taxon>Placobranchoidea</taxon>
        <taxon>Plakobranchidae</taxon>
        <taxon>Elysia</taxon>
    </lineage>
</organism>